<dbReference type="Proteomes" id="UP000238949">
    <property type="component" value="Unassembled WGS sequence"/>
</dbReference>
<dbReference type="SUPFAM" id="SSF48452">
    <property type="entry name" value="TPR-like"/>
    <property type="match status" value="1"/>
</dbReference>
<protein>
    <submittedName>
        <fullName evidence="4">Uncharacterized protein</fullName>
    </submittedName>
</protein>
<gene>
    <name evidence="4" type="ORF">C6Y40_09040</name>
</gene>
<dbReference type="SMART" id="SM00028">
    <property type="entry name" value="TPR"/>
    <property type="match status" value="3"/>
</dbReference>
<dbReference type="PANTHER" id="PTHR44858:SF1">
    <property type="entry name" value="UDP-N-ACETYLGLUCOSAMINE--PEPTIDE N-ACETYLGLUCOSAMINYLTRANSFERASE SPINDLY-RELATED"/>
    <property type="match status" value="1"/>
</dbReference>
<keyword evidence="1" id="KW-0677">Repeat</keyword>
<keyword evidence="5" id="KW-1185">Reference proteome</keyword>
<comment type="caution">
    <text evidence="4">The sequence shown here is derived from an EMBL/GenBank/DDBJ whole genome shotgun (WGS) entry which is preliminary data.</text>
</comment>
<reference evidence="5" key="1">
    <citation type="journal article" date="2020" name="Int. J. Syst. Evol. Microbiol.">
        <title>Alteromonas alba sp. nov., a marine bacterium isolated from the seawater of the West Pacific Ocean.</title>
        <authorList>
            <person name="Sun C."/>
            <person name="Wu Y.-H."/>
            <person name="Xamxidin M."/>
            <person name="Cheng H."/>
            <person name="Xu X.-W."/>
        </authorList>
    </citation>
    <scope>NUCLEOTIDE SEQUENCE [LARGE SCALE GENOMIC DNA]</scope>
    <source>
        <strain evidence="5">190</strain>
    </source>
</reference>
<dbReference type="OrthoDB" id="9816539at2"/>
<dbReference type="AlphaFoldDB" id="A0A2S9VBS4"/>
<dbReference type="PANTHER" id="PTHR44858">
    <property type="entry name" value="TETRATRICOPEPTIDE REPEAT PROTEIN 6"/>
    <property type="match status" value="1"/>
</dbReference>
<dbReference type="EMBL" id="PVNP01000081">
    <property type="protein sequence ID" value="PRO73900.1"/>
    <property type="molecule type" value="Genomic_DNA"/>
</dbReference>
<sequence>MTKTDKDTAKLAVRLDEFLDAIDVGDTKLARFIVKKAVKKYPRHGLSFAMQGLAAVYIDNNHSDGYLYLKKAISKGYGAAFIYFNFGLCAEKSGFITESLEAFYESIERASPEELDAYGPARERLLLIQETLPEHVTLKQYFADAKEFEKGVSLLENQSFSDAIPCFIKVTQSQPEHVQSYGNLGICQMYLGEHQLAKRAFYQALAIDPDYELAETNLQRLKALEKGEITSLPDITVVDFYGDREQESVNPAREVNQALSQAMSEEQFESLDEAQAFVDSFMQEHNDSPREDLLGLTPTQARELLTTPFEAPALLTRDFKRVSQLMAVPLYWLAINLLGALGPDGIKCTAAGNLPRDLCRTIFEKYQQEIDSGISLLTINKEEDFAHLHVARCILALAGLIRKHGGYWKPLNAAWQLYERIQQGDQNAVTELYETLFTTYITDFNLAYLAGDEENCAFYQSSIGFSLYILYQLGDSWRHSRDYQQLFERTFPDEKKPVIEIPGVELPSEYILRFWLDLAWQVGLIEKRQSSEGGALSKDIRATSLFAELITWHLPKVKLL</sequence>
<evidence type="ECO:0000256" key="2">
    <source>
        <dbReference type="ARBA" id="ARBA00022803"/>
    </source>
</evidence>
<evidence type="ECO:0000313" key="5">
    <source>
        <dbReference type="Proteomes" id="UP000238949"/>
    </source>
</evidence>
<evidence type="ECO:0000256" key="3">
    <source>
        <dbReference type="PROSITE-ProRule" id="PRU00339"/>
    </source>
</evidence>
<evidence type="ECO:0000313" key="4">
    <source>
        <dbReference type="EMBL" id="PRO73900.1"/>
    </source>
</evidence>
<accession>A0A2S9VBS4</accession>
<evidence type="ECO:0000256" key="1">
    <source>
        <dbReference type="ARBA" id="ARBA00022737"/>
    </source>
</evidence>
<feature type="repeat" description="TPR" evidence="3">
    <location>
        <begin position="178"/>
        <end position="211"/>
    </location>
</feature>
<dbReference type="PROSITE" id="PS50005">
    <property type="entry name" value="TPR"/>
    <property type="match status" value="1"/>
</dbReference>
<organism evidence="4 5">
    <name type="scientific">Alteromonas alba</name>
    <dbReference type="NCBI Taxonomy" id="2079529"/>
    <lineage>
        <taxon>Bacteria</taxon>
        <taxon>Pseudomonadati</taxon>
        <taxon>Pseudomonadota</taxon>
        <taxon>Gammaproteobacteria</taxon>
        <taxon>Alteromonadales</taxon>
        <taxon>Alteromonadaceae</taxon>
        <taxon>Alteromonas/Salinimonas group</taxon>
        <taxon>Alteromonas</taxon>
    </lineage>
</organism>
<dbReference type="RefSeq" id="WP_105934314.1">
    <property type="nucleotide sequence ID" value="NZ_PVNP01000081.1"/>
</dbReference>
<proteinExistence type="predicted"/>
<dbReference type="Gene3D" id="1.25.40.10">
    <property type="entry name" value="Tetratricopeptide repeat domain"/>
    <property type="match status" value="1"/>
</dbReference>
<dbReference type="Pfam" id="PF00515">
    <property type="entry name" value="TPR_1"/>
    <property type="match status" value="1"/>
</dbReference>
<dbReference type="InterPro" id="IPR019734">
    <property type="entry name" value="TPR_rpt"/>
</dbReference>
<name>A0A2S9VBS4_9ALTE</name>
<dbReference type="InterPro" id="IPR050498">
    <property type="entry name" value="Ycf3"/>
</dbReference>
<dbReference type="InterPro" id="IPR011990">
    <property type="entry name" value="TPR-like_helical_dom_sf"/>
</dbReference>
<keyword evidence="2 3" id="KW-0802">TPR repeat</keyword>